<organism evidence="2 3">
    <name type="scientific">Fusarium oxysporum NRRL 32931</name>
    <dbReference type="NCBI Taxonomy" id="660029"/>
    <lineage>
        <taxon>Eukaryota</taxon>
        <taxon>Fungi</taxon>
        <taxon>Dikarya</taxon>
        <taxon>Ascomycota</taxon>
        <taxon>Pezizomycotina</taxon>
        <taxon>Sordariomycetes</taxon>
        <taxon>Hypocreomycetidae</taxon>
        <taxon>Hypocreales</taxon>
        <taxon>Nectriaceae</taxon>
        <taxon>Fusarium</taxon>
        <taxon>Fusarium oxysporum species complex</taxon>
    </lineage>
</organism>
<evidence type="ECO:0000256" key="1">
    <source>
        <dbReference type="SAM" id="MobiDB-lite"/>
    </source>
</evidence>
<dbReference type="EMBL" id="JH717840">
    <property type="protein sequence ID" value="EWY99261.1"/>
    <property type="molecule type" value="Genomic_DNA"/>
</dbReference>
<feature type="compositionally biased region" description="Polar residues" evidence="1">
    <location>
        <begin position="286"/>
        <end position="298"/>
    </location>
</feature>
<protein>
    <submittedName>
        <fullName evidence="2">Uncharacterized protein</fullName>
    </submittedName>
</protein>
<feature type="region of interest" description="Disordered" evidence="1">
    <location>
        <begin position="249"/>
        <end position="327"/>
    </location>
</feature>
<dbReference type="Proteomes" id="UP000030753">
    <property type="component" value="Unassembled WGS sequence"/>
</dbReference>
<evidence type="ECO:0000313" key="2">
    <source>
        <dbReference type="EMBL" id="EWY99261.1"/>
    </source>
</evidence>
<sequence>MDEFQAFMLDNILQGVYRKYVKDEEARRQKEEEDQALAEAQKFRVYSLSVRYFYRWKEIARDRRLSQLRRSGREQMRAYYQAQRVAQAKAQREAARQAAREQAEIAELNRPEELKDLLKHKKPSKRRQAAEEDALLASGVLSGINNEQEAVARIVRRVPSATSSISSKQSSSSLARSGSKTRALRQQFGDQSATFRRSLPPLVSRNTESPEPSNRVSRVSERWRLKAMGIVQMPDGTAVPERLANEMQYGKKQSTGSMGPPSSGFNRRASISGLGHSEERHRLSGSHGTVDTTESDSSAKNKRKRATDDDGEPAQDDLAKISSHKRVMSDAQTLIDELRAMREEMEEGATWFKDQNDRMQSELISRGSTPWDQDI</sequence>
<gene>
    <name evidence="2" type="ORF">FOYG_03356</name>
</gene>
<feature type="compositionally biased region" description="Polar residues" evidence="1">
    <location>
        <begin position="204"/>
        <end position="217"/>
    </location>
</feature>
<evidence type="ECO:0000313" key="3">
    <source>
        <dbReference type="Proteomes" id="UP000030753"/>
    </source>
</evidence>
<reference evidence="2 3" key="1">
    <citation type="submission" date="2011-06" db="EMBL/GenBank/DDBJ databases">
        <title>The Genome Sequence of Fusarium oxysporum FOSC 3-a.</title>
        <authorList>
            <consortium name="The Broad Institute Genome Sequencing Platform"/>
            <person name="Ma L.-J."/>
            <person name="Gale L.R."/>
            <person name="Schwartz D.C."/>
            <person name="Zhou S."/>
            <person name="Corby-Kistler H."/>
            <person name="Young S.K."/>
            <person name="Zeng Q."/>
            <person name="Gargeya S."/>
            <person name="Fitzgerald M."/>
            <person name="Haas B."/>
            <person name="Abouelleil A."/>
            <person name="Alvarado L."/>
            <person name="Arachchi H.M."/>
            <person name="Berlin A."/>
            <person name="Brown A."/>
            <person name="Chapman S.B."/>
            <person name="Chen Z."/>
            <person name="Dunbar C."/>
            <person name="Freedman E."/>
            <person name="Gearin G."/>
            <person name="Gellesch M."/>
            <person name="Goldberg J."/>
            <person name="Griggs A."/>
            <person name="Gujja S."/>
            <person name="Heiman D."/>
            <person name="Howarth C."/>
            <person name="Larson L."/>
            <person name="Lui A."/>
            <person name="MacDonald P.J.P."/>
            <person name="Mehta T."/>
            <person name="Montmayeur A."/>
            <person name="Murphy C."/>
            <person name="Neiman D."/>
            <person name="Pearson M."/>
            <person name="Priest M."/>
            <person name="Roberts A."/>
            <person name="Saif S."/>
            <person name="Shea T."/>
            <person name="Shenoy N."/>
            <person name="Sisk P."/>
            <person name="Stolte C."/>
            <person name="Sykes S."/>
            <person name="Wortman J."/>
            <person name="Nusbaum C."/>
            <person name="Birren B."/>
        </authorList>
    </citation>
    <scope>NUCLEOTIDE SEQUENCE [LARGE SCALE GENOMIC DNA]</scope>
    <source>
        <strain evidence="3">FOSC 3-a</strain>
    </source>
</reference>
<dbReference type="HOGENOM" id="CLU_737785_0_0_1"/>
<accession>W9J394</accession>
<name>W9J394_FUSOX</name>
<feature type="region of interest" description="Disordered" evidence="1">
    <location>
        <begin position="158"/>
        <end position="220"/>
    </location>
</feature>
<dbReference type="AlphaFoldDB" id="W9J394"/>
<feature type="compositionally biased region" description="Low complexity" evidence="1">
    <location>
        <begin position="160"/>
        <end position="178"/>
    </location>
</feature>
<proteinExistence type="predicted"/>